<evidence type="ECO:0000313" key="2">
    <source>
        <dbReference type="EMBL" id="CAG8637969.1"/>
    </source>
</evidence>
<dbReference type="InterPro" id="IPR041679">
    <property type="entry name" value="DNA2/NAM7-like_C"/>
</dbReference>
<accession>A0A9N9H0B4</accession>
<dbReference type="Gene3D" id="3.40.50.300">
    <property type="entry name" value="P-loop containing nucleotide triphosphate hydrolases"/>
    <property type="match status" value="1"/>
</dbReference>
<evidence type="ECO:0000259" key="1">
    <source>
        <dbReference type="Pfam" id="PF13087"/>
    </source>
</evidence>
<dbReference type="GO" id="GO:0031380">
    <property type="term" value="C:nuclear RNA-directed RNA polymerase complex"/>
    <property type="evidence" value="ECO:0007669"/>
    <property type="project" value="TreeGrafter"/>
</dbReference>
<reference evidence="2" key="1">
    <citation type="submission" date="2021-06" db="EMBL/GenBank/DDBJ databases">
        <authorList>
            <person name="Kallberg Y."/>
            <person name="Tangrot J."/>
            <person name="Rosling A."/>
        </authorList>
    </citation>
    <scope>NUCLEOTIDE SEQUENCE</scope>
    <source>
        <strain evidence="2">87-6 pot B 2015</strain>
    </source>
</reference>
<evidence type="ECO:0000313" key="3">
    <source>
        <dbReference type="Proteomes" id="UP000789375"/>
    </source>
</evidence>
<protein>
    <submittedName>
        <fullName evidence="2">12643_t:CDS:1</fullName>
    </submittedName>
</protein>
<feature type="domain" description="DNA2/NAM7 helicase-like C-terminal" evidence="1">
    <location>
        <begin position="55"/>
        <end position="98"/>
    </location>
</feature>
<dbReference type="PANTHER" id="PTHR10887">
    <property type="entry name" value="DNA2/NAM7 HELICASE FAMILY"/>
    <property type="match status" value="1"/>
</dbReference>
<proteinExistence type="predicted"/>
<keyword evidence="3" id="KW-1185">Reference proteome</keyword>
<dbReference type="Pfam" id="PF13087">
    <property type="entry name" value="AAA_12"/>
    <property type="match status" value="1"/>
</dbReference>
<dbReference type="Proteomes" id="UP000789375">
    <property type="component" value="Unassembled WGS sequence"/>
</dbReference>
<dbReference type="GO" id="GO:0031048">
    <property type="term" value="P:regulatory ncRNA-mediated heterochromatin formation"/>
    <property type="evidence" value="ECO:0007669"/>
    <property type="project" value="TreeGrafter"/>
</dbReference>
<organism evidence="2 3">
    <name type="scientific">Funneliformis mosseae</name>
    <name type="common">Endomycorrhizal fungus</name>
    <name type="synonym">Glomus mosseae</name>
    <dbReference type="NCBI Taxonomy" id="27381"/>
    <lineage>
        <taxon>Eukaryota</taxon>
        <taxon>Fungi</taxon>
        <taxon>Fungi incertae sedis</taxon>
        <taxon>Mucoromycota</taxon>
        <taxon>Glomeromycotina</taxon>
        <taxon>Glomeromycetes</taxon>
        <taxon>Glomerales</taxon>
        <taxon>Glomeraceae</taxon>
        <taxon>Funneliformis</taxon>
    </lineage>
</organism>
<comment type="caution">
    <text evidence="2">The sequence shown here is derived from an EMBL/GenBank/DDBJ whole genome shotgun (WGS) entry which is preliminary data.</text>
</comment>
<dbReference type="EMBL" id="CAJVPP010003819">
    <property type="protein sequence ID" value="CAG8637969.1"/>
    <property type="molecule type" value="Genomic_DNA"/>
</dbReference>
<dbReference type="InterPro" id="IPR027417">
    <property type="entry name" value="P-loop_NTPase"/>
</dbReference>
<dbReference type="PANTHER" id="PTHR10887:SF341">
    <property type="entry name" value="NFX1-TYPE ZINC FINGER-CONTAINING PROTEIN 1"/>
    <property type="match status" value="1"/>
</dbReference>
<feature type="non-terminal residue" evidence="2">
    <location>
        <position position="372"/>
    </location>
</feature>
<dbReference type="InterPro" id="IPR045055">
    <property type="entry name" value="DNA2/NAM7-like"/>
</dbReference>
<gene>
    <name evidence="2" type="ORF">FMOSSE_LOCUS10836</name>
</gene>
<sequence>MYMDKKSIGLSFTTYGITSIYPLSGRIREALPELFDVVLDERDEQNLAEMEEQKAGEEANIVIISLVRSFSLGFLKSTNRINVLLSRAREGMYLIVNTELMETRSNDMWASIINILRKRNLPQIGFGMPIECNKHPECKNVIVEPEQFELINDPQHLGTKCLKPCPRSHPVCYHPCPKICYEDCGQCNFPIGDIILPGCGHVIKNATCWQNQKMFSDLKCGHDCSGVCDEICPSKDFCIICAPEHVKRQESDAIKKILFSKVNWKKKRMIVLSCGHVFTKETMDMHMGMEVYHESEGIFERKWTSIKILPALTTNDNMKDKKKLLYGLSHLPADDSRLNEITYEEPSNILYTRLYLINIMKRLENIMDLINS</sequence>
<dbReference type="AlphaFoldDB" id="A0A9N9H0B4"/>
<name>A0A9N9H0B4_FUNMO</name>